<evidence type="ECO:0000313" key="1">
    <source>
        <dbReference type="EMBL" id="MBW0535188.1"/>
    </source>
</evidence>
<evidence type="ECO:0000313" key="2">
    <source>
        <dbReference type="Proteomes" id="UP000765509"/>
    </source>
</evidence>
<keyword evidence="2" id="KW-1185">Reference proteome</keyword>
<name>A0A9Q3F7T8_9BASI</name>
<gene>
    <name evidence="1" type="ORF">O181_074903</name>
</gene>
<proteinExistence type="predicted"/>
<sequence length="134" mass="15556">MTNIEYSSSSQSSLSEIKNLEKLTSQTFLPWKRGITSSLSMRNLKVYLDYDSNTTKTGNLDPKHKQTVYYFLVAHLDSANYDKFVIEDNEYAKILWKSIKEHYASTSAKNIAFHFGKRFRIKFPSSAFSLTKIY</sequence>
<comment type="caution">
    <text evidence="1">The sequence shown here is derived from an EMBL/GenBank/DDBJ whole genome shotgun (WGS) entry which is preliminary data.</text>
</comment>
<accession>A0A9Q3F7T8</accession>
<dbReference type="AlphaFoldDB" id="A0A9Q3F7T8"/>
<dbReference type="EMBL" id="AVOT02040041">
    <property type="protein sequence ID" value="MBW0535188.1"/>
    <property type="molecule type" value="Genomic_DNA"/>
</dbReference>
<dbReference type="OrthoDB" id="2518516at2759"/>
<protein>
    <submittedName>
        <fullName evidence="1">Uncharacterized protein</fullName>
    </submittedName>
</protein>
<reference evidence="1" key="1">
    <citation type="submission" date="2021-03" db="EMBL/GenBank/DDBJ databases">
        <title>Draft genome sequence of rust myrtle Austropuccinia psidii MF-1, a brazilian biotype.</title>
        <authorList>
            <person name="Quecine M.C."/>
            <person name="Pachon D.M.R."/>
            <person name="Bonatelli M.L."/>
            <person name="Correr F.H."/>
            <person name="Franceschini L.M."/>
            <person name="Leite T.F."/>
            <person name="Margarido G.R.A."/>
            <person name="Almeida C.A."/>
            <person name="Ferrarezi J.A."/>
            <person name="Labate C.A."/>
        </authorList>
    </citation>
    <scope>NUCLEOTIDE SEQUENCE</scope>
    <source>
        <strain evidence="1">MF-1</strain>
    </source>
</reference>
<dbReference type="Proteomes" id="UP000765509">
    <property type="component" value="Unassembled WGS sequence"/>
</dbReference>
<organism evidence="1 2">
    <name type="scientific">Austropuccinia psidii MF-1</name>
    <dbReference type="NCBI Taxonomy" id="1389203"/>
    <lineage>
        <taxon>Eukaryota</taxon>
        <taxon>Fungi</taxon>
        <taxon>Dikarya</taxon>
        <taxon>Basidiomycota</taxon>
        <taxon>Pucciniomycotina</taxon>
        <taxon>Pucciniomycetes</taxon>
        <taxon>Pucciniales</taxon>
        <taxon>Sphaerophragmiaceae</taxon>
        <taxon>Austropuccinia</taxon>
    </lineage>
</organism>